<proteinExistence type="predicted"/>
<feature type="region of interest" description="Disordered" evidence="2">
    <location>
        <begin position="558"/>
        <end position="610"/>
    </location>
</feature>
<reference evidence="3" key="1">
    <citation type="submission" date="2019-11" db="UniProtKB">
        <authorList>
            <consortium name="WormBaseParasite"/>
        </authorList>
    </citation>
    <scope>IDENTIFICATION</scope>
</reference>
<feature type="compositionally biased region" description="Polar residues" evidence="2">
    <location>
        <begin position="558"/>
        <end position="573"/>
    </location>
</feature>
<accession>A0A5K3F559</accession>
<feature type="coiled-coil region" evidence="1">
    <location>
        <begin position="265"/>
        <end position="292"/>
    </location>
</feature>
<evidence type="ECO:0000256" key="1">
    <source>
        <dbReference type="SAM" id="Coils"/>
    </source>
</evidence>
<keyword evidence="1" id="KW-0175">Coiled coil</keyword>
<name>A0A5K3F559_MESCO</name>
<feature type="coiled-coil region" evidence="1">
    <location>
        <begin position="105"/>
        <end position="195"/>
    </location>
</feature>
<evidence type="ECO:0000313" key="3">
    <source>
        <dbReference type="WBParaSite" id="MCU_005010-RD"/>
    </source>
</evidence>
<sequence length="695" mass="77634">MVHLFRLKKSLQEDIQRQRAQLEQKEQKLLSKEQELDEFIKMEVERLRKSDEIDLLHRKRELEVSESRNLVEKNALETQRRQILALQEEVSEKSVLFSQMEIADYKALQMKLSAATNEINLLKEHLGQAFEEIERLTKDAATLHSERNRLAVTRQENERLRSKLEQEQADSRHERIKLNMKIDDLASENNQLNERICLQERELSRLRARLAEIRSTQTSASTVVAQAPEPFAGASLEVKEHCFVKSKAPTTTTTSADLRAPSAVVQTARNRLKLLEQESSEIEEALGRWRKEASQVLGVKKDSREVASCIKQTGSILKRTGLSTAYLANFKPSIVIPAGYQHSSSRQMPSVRPVGSVTEMGRGVDQGVNSNSMSGGTSELTVTHKSLSYEQQRAICNLSSFPPQNPQTVENNCSSQGGITPQTTASHHSASVVDTQLTDINVNQQKSTFKTTKIMTMENSETPHGLPQSALTSTLQESCLKFQQDSSPPKERFQTTNQNIDQDKEIETLVPVKTKVNEEPYLTLERKEVSTCDFSIEIPCGTPKHAINEDHLNLNINDSRANASGNGDQQSITVLDDDSKLTDKPEKCSSKGGSCLDQSEGTGSHSDAFSDTGIDPMILKYMKSMKEQGNTHEGIIESVVPREVKKHAGAPFSTFFHSDELISDSSNSEKPSEGMAGKNNIDGGSYKLESSDEFW</sequence>
<organism evidence="3">
    <name type="scientific">Mesocestoides corti</name>
    <name type="common">Flatworm</name>
    <dbReference type="NCBI Taxonomy" id="53468"/>
    <lineage>
        <taxon>Eukaryota</taxon>
        <taxon>Metazoa</taxon>
        <taxon>Spiralia</taxon>
        <taxon>Lophotrochozoa</taxon>
        <taxon>Platyhelminthes</taxon>
        <taxon>Cestoda</taxon>
        <taxon>Eucestoda</taxon>
        <taxon>Cyclophyllidea</taxon>
        <taxon>Mesocestoididae</taxon>
        <taxon>Mesocestoides</taxon>
    </lineage>
</organism>
<feature type="compositionally biased region" description="Polar residues" evidence="2">
    <location>
        <begin position="596"/>
        <end position="609"/>
    </location>
</feature>
<feature type="coiled-coil region" evidence="1">
    <location>
        <begin position="8"/>
        <end position="42"/>
    </location>
</feature>
<evidence type="ECO:0000256" key="2">
    <source>
        <dbReference type="SAM" id="MobiDB-lite"/>
    </source>
</evidence>
<dbReference type="WBParaSite" id="MCU_005010-RD">
    <property type="protein sequence ID" value="MCU_005010-RD"/>
    <property type="gene ID" value="MCU_005010"/>
</dbReference>
<protein>
    <submittedName>
        <fullName evidence="3">LisH domain-containing protein</fullName>
    </submittedName>
</protein>
<dbReference type="AlphaFoldDB" id="A0A5K3F559"/>
<feature type="region of interest" description="Disordered" evidence="2">
    <location>
        <begin position="657"/>
        <end position="695"/>
    </location>
</feature>
<feature type="compositionally biased region" description="Basic and acidic residues" evidence="2">
    <location>
        <begin position="577"/>
        <end position="589"/>
    </location>
</feature>